<keyword evidence="1" id="KW-1133">Transmembrane helix</keyword>
<dbReference type="Proteomes" id="UP000807306">
    <property type="component" value="Unassembled WGS sequence"/>
</dbReference>
<dbReference type="AlphaFoldDB" id="A0A9P6JUA4"/>
<dbReference type="OrthoDB" id="3245801at2759"/>
<reference evidence="3" key="1">
    <citation type="submission" date="2020-11" db="EMBL/GenBank/DDBJ databases">
        <authorList>
            <consortium name="DOE Joint Genome Institute"/>
            <person name="Ahrendt S."/>
            <person name="Riley R."/>
            <person name="Andreopoulos W."/>
            <person name="Labutti K."/>
            <person name="Pangilinan J."/>
            <person name="Ruiz-Duenas F.J."/>
            <person name="Barrasa J.M."/>
            <person name="Sanchez-Garcia M."/>
            <person name="Camarero S."/>
            <person name="Miyauchi S."/>
            <person name="Serrano A."/>
            <person name="Linde D."/>
            <person name="Babiker R."/>
            <person name="Drula E."/>
            <person name="Ayuso-Fernandez I."/>
            <person name="Pacheco R."/>
            <person name="Padilla G."/>
            <person name="Ferreira P."/>
            <person name="Barriuso J."/>
            <person name="Kellner H."/>
            <person name="Castanera R."/>
            <person name="Alfaro M."/>
            <person name="Ramirez L."/>
            <person name="Pisabarro A.G."/>
            <person name="Kuo A."/>
            <person name="Tritt A."/>
            <person name="Lipzen A."/>
            <person name="He G."/>
            <person name="Yan M."/>
            <person name="Ng V."/>
            <person name="Cullen D."/>
            <person name="Martin F."/>
            <person name="Rosso M.-N."/>
            <person name="Henrissat B."/>
            <person name="Hibbett D."/>
            <person name="Martinez A.T."/>
            <person name="Grigoriev I.V."/>
        </authorList>
    </citation>
    <scope>NUCLEOTIDE SEQUENCE</scope>
    <source>
        <strain evidence="3">CBS 506.95</strain>
    </source>
</reference>
<organism evidence="3 4">
    <name type="scientific">Crepidotus variabilis</name>
    <dbReference type="NCBI Taxonomy" id="179855"/>
    <lineage>
        <taxon>Eukaryota</taxon>
        <taxon>Fungi</taxon>
        <taxon>Dikarya</taxon>
        <taxon>Basidiomycota</taxon>
        <taxon>Agaricomycotina</taxon>
        <taxon>Agaricomycetes</taxon>
        <taxon>Agaricomycetidae</taxon>
        <taxon>Agaricales</taxon>
        <taxon>Agaricineae</taxon>
        <taxon>Crepidotaceae</taxon>
        <taxon>Crepidotus</taxon>
    </lineage>
</organism>
<dbReference type="InterPro" id="IPR041622">
    <property type="entry name" value="SLATT_fungi"/>
</dbReference>
<name>A0A9P6JUA4_9AGAR</name>
<dbReference type="NCBIfam" id="NF033635">
    <property type="entry name" value="SLATT_fungal"/>
    <property type="match status" value="1"/>
</dbReference>
<keyword evidence="1" id="KW-0472">Membrane</keyword>
<evidence type="ECO:0000313" key="3">
    <source>
        <dbReference type="EMBL" id="KAF9534017.1"/>
    </source>
</evidence>
<evidence type="ECO:0000256" key="1">
    <source>
        <dbReference type="SAM" id="Phobius"/>
    </source>
</evidence>
<feature type="transmembrane region" description="Helical" evidence="1">
    <location>
        <begin position="117"/>
        <end position="136"/>
    </location>
</feature>
<keyword evidence="1" id="KW-0812">Transmembrane</keyword>
<dbReference type="EMBL" id="MU157827">
    <property type="protein sequence ID" value="KAF9534017.1"/>
    <property type="molecule type" value="Genomic_DNA"/>
</dbReference>
<dbReference type="Pfam" id="PF18142">
    <property type="entry name" value="SLATT_fungal"/>
    <property type="match status" value="1"/>
</dbReference>
<feature type="domain" description="SMODS and SLOG-associating 2TM effector" evidence="2">
    <location>
        <begin position="72"/>
        <end position="193"/>
    </location>
</feature>
<keyword evidence="4" id="KW-1185">Reference proteome</keyword>
<feature type="transmembrane region" description="Helical" evidence="1">
    <location>
        <begin position="88"/>
        <end position="111"/>
    </location>
</feature>
<evidence type="ECO:0000259" key="2">
    <source>
        <dbReference type="Pfam" id="PF18142"/>
    </source>
</evidence>
<comment type="caution">
    <text evidence="3">The sequence shown here is derived from an EMBL/GenBank/DDBJ whole genome shotgun (WGS) entry which is preliminary data.</text>
</comment>
<gene>
    <name evidence="3" type="ORF">CPB83DRAFT_756837</name>
</gene>
<protein>
    <recommendedName>
        <fullName evidence="2">SMODS and SLOG-associating 2TM effector domain-containing protein</fullName>
    </recommendedName>
</protein>
<proteinExistence type="predicted"/>
<evidence type="ECO:0000313" key="4">
    <source>
        <dbReference type="Proteomes" id="UP000807306"/>
    </source>
</evidence>
<accession>A0A9P6JUA4</accession>
<sequence length="196" mass="21521">MNRRNTGFALSDEPLPPLPTARMAEYQPNAGRTVTTGTRRSNIDWIVPMEEDIPEKVGRTYGERLAPTVIQAESERSKYAQKAKVTGWTLNAAIGLQVLLGSLTTGLSAVATSGKSMVVLTTILGALATVTASYLARARGSNEPELSITRTKDLEQFIRECRAFDMDYGHFTGTEHDDKLLGFRRRFEELLGNANG</sequence>